<dbReference type="RefSeq" id="WP_312031114.1">
    <property type="nucleotide sequence ID" value="NZ_CP051151.1"/>
</dbReference>
<evidence type="ECO:0000256" key="2">
    <source>
        <dbReference type="ARBA" id="ARBA00022801"/>
    </source>
</evidence>
<dbReference type="KEGG" id="tbk:HF295_05195"/>
<gene>
    <name evidence="4" type="ORF">HF295_05195</name>
</gene>
<evidence type="ECO:0000256" key="1">
    <source>
        <dbReference type="ARBA" id="ARBA00022723"/>
    </source>
</evidence>
<dbReference type="InterPro" id="IPR015991">
    <property type="entry name" value="TatD/YcfH-like"/>
</dbReference>
<dbReference type="PROSITE" id="PS01090">
    <property type="entry name" value="TATD_2"/>
    <property type="match status" value="1"/>
</dbReference>
<dbReference type="PANTHER" id="PTHR46124">
    <property type="entry name" value="D-AMINOACYL-TRNA DEACYLASE"/>
    <property type="match status" value="1"/>
</dbReference>
<accession>A0A7L6N4T0</accession>
<evidence type="ECO:0000313" key="4">
    <source>
        <dbReference type="EMBL" id="QLY40287.1"/>
    </source>
</evidence>
<feature type="binding site" evidence="3">
    <location>
        <position position="92"/>
    </location>
    <ligand>
        <name>a divalent metal cation</name>
        <dbReference type="ChEBI" id="CHEBI:60240"/>
        <label>1</label>
    </ligand>
</feature>
<dbReference type="NCBIfam" id="TIGR00010">
    <property type="entry name" value="YchF/TatD family DNA exonuclease"/>
    <property type="match status" value="1"/>
</dbReference>
<dbReference type="PROSITE" id="PS01137">
    <property type="entry name" value="TATD_1"/>
    <property type="match status" value="1"/>
</dbReference>
<name>A0A7L6N4T0_9MOLU</name>
<dbReference type="InterPro" id="IPR018228">
    <property type="entry name" value="DNase_TatD-rel_CS"/>
</dbReference>
<dbReference type="Pfam" id="PF01026">
    <property type="entry name" value="TatD_DNase"/>
    <property type="match status" value="1"/>
</dbReference>
<dbReference type="FunFam" id="3.20.20.140:FF:000005">
    <property type="entry name" value="TatD family hydrolase"/>
    <property type="match status" value="1"/>
</dbReference>
<feature type="binding site" evidence="3">
    <location>
        <position position="153"/>
    </location>
    <ligand>
        <name>a divalent metal cation</name>
        <dbReference type="ChEBI" id="CHEBI:60240"/>
        <label>2</label>
    </ligand>
</feature>
<dbReference type="InterPro" id="IPR032466">
    <property type="entry name" value="Metal_Hydrolase"/>
</dbReference>
<dbReference type="AlphaFoldDB" id="A0A7L6N4T0"/>
<dbReference type="InterPro" id="IPR001130">
    <property type="entry name" value="TatD-like"/>
</dbReference>
<dbReference type="GO" id="GO:0016788">
    <property type="term" value="F:hydrolase activity, acting on ester bonds"/>
    <property type="evidence" value="ECO:0007669"/>
    <property type="project" value="InterPro"/>
</dbReference>
<protein>
    <submittedName>
        <fullName evidence="4">TatD family hydrolase</fullName>
    </submittedName>
</protein>
<dbReference type="Proteomes" id="UP000512167">
    <property type="component" value="Chromosome"/>
</dbReference>
<feature type="binding site" evidence="3">
    <location>
        <position position="203"/>
    </location>
    <ligand>
        <name>a divalent metal cation</name>
        <dbReference type="ChEBI" id="CHEBI:60240"/>
        <label>1</label>
    </ligand>
</feature>
<feature type="binding site" evidence="3">
    <location>
        <position position="8"/>
    </location>
    <ligand>
        <name>a divalent metal cation</name>
        <dbReference type="ChEBI" id="CHEBI:60240"/>
        <label>1</label>
    </ligand>
</feature>
<evidence type="ECO:0000313" key="5">
    <source>
        <dbReference type="Proteomes" id="UP000512167"/>
    </source>
</evidence>
<dbReference type="GO" id="GO:0046872">
    <property type="term" value="F:metal ion binding"/>
    <property type="evidence" value="ECO:0007669"/>
    <property type="project" value="UniProtKB-KW"/>
</dbReference>
<dbReference type="GO" id="GO:0004536">
    <property type="term" value="F:DNA nuclease activity"/>
    <property type="evidence" value="ECO:0007669"/>
    <property type="project" value="InterPro"/>
</dbReference>
<reference evidence="4 5" key="1">
    <citation type="submission" date="2020-04" db="EMBL/GenBank/DDBJ databases">
        <authorList>
            <person name="Zheng R.K."/>
            <person name="Sun C.M."/>
        </authorList>
    </citation>
    <scope>NUCLEOTIDE SEQUENCE [LARGE SCALE GENOMIC DNA]</scope>
    <source>
        <strain evidence="5">zrk29</strain>
    </source>
</reference>
<dbReference type="SUPFAM" id="SSF51556">
    <property type="entry name" value="Metallo-dependent hydrolases"/>
    <property type="match status" value="1"/>
</dbReference>
<keyword evidence="1 3" id="KW-0479">Metal-binding</keyword>
<dbReference type="PANTHER" id="PTHR46124:SF2">
    <property type="entry name" value="D-AMINOACYL-TRNA DEACYLASE"/>
    <property type="match status" value="1"/>
</dbReference>
<evidence type="ECO:0000256" key="3">
    <source>
        <dbReference type="PIRSR" id="PIRSR005902-1"/>
    </source>
</evidence>
<feature type="binding site" evidence="3">
    <location>
        <position position="128"/>
    </location>
    <ligand>
        <name>a divalent metal cation</name>
        <dbReference type="ChEBI" id="CHEBI:60240"/>
        <label>2</label>
    </ligand>
</feature>
<feature type="binding site" evidence="3">
    <location>
        <position position="6"/>
    </location>
    <ligand>
        <name>a divalent metal cation</name>
        <dbReference type="ChEBI" id="CHEBI:60240"/>
        <label>1</label>
    </ligand>
</feature>
<dbReference type="EMBL" id="CP051151">
    <property type="protein sequence ID" value="QLY40287.1"/>
    <property type="molecule type" value="Genomic_DNA"/>
</dbReference>
<organism evidence="4 5">
    <name type="scientific">Hujiaoplasma nucleasis</name>
    <dbReference type="NCBI Taxonomy" id="2725268"/>
    <lineage>
        <taxon>Bacteria</taxon>
        <taxon>Bacillati</taxon>
        <taxon>Mycoplasmatota</taxon>
        <taxon>Mollicutes</taxon>
        <taxon>Candidatus Izemoplasmatales</taxon>
        <taxon>Hujiaoplasmataceae</taxon>
        <taxon>Hujiaoplasma</taxon>
    </lineage>
</organism>
<dbReference type="PIRSF" id="PIRSF005902">
    <property type="entry name" value="DNase_TatD"/>
    <property type="match status" value="1"/>
</dbReference>
<dbReference type="GO" id="GO:0005829">
    <property type="term" value="C:cytosol"/>
    <property type="evidence" value="ECO:0007669"/>
    <property type="project" value="TreeGrafter"/>
</dbReference>
<dbReference type="CDD" id="cd01310">
    <property type="entry name" value="TatD_DNAse"/>
    <property type="match status" value="1"/>
</dbReference>
<proteinExistence type="predicted"/>
<keyword evidence="5" id="KW-1185">Reference proteome</keyword>
<dbReference type="PROSITE" id="PS01091">
    <property type="entry name" value="TATD_3"/>
    <property type="match status" value="1"/>
</dbReference>
<keyword evidence="2 4" id="KW-0378">Hydrolase</keyword>
<dbReference type="Gene3D" id="3.20.20.140">
    <property type="entry name" value="Metal-dependent hydrolases"/>
    <property type="match status" value="1"/>
</dbReference>
<sequence>MLIDSHVHLNDEQLFTKIESLIDKANAVGVSAFVVVGYDIDSSKLAIELANMYDSIYALIGIHPSEASYVKDSDLEWIEKKLSHPKVKGIGEIGLDYHWDKNLMDKQKALFIKQIQIANKHKMPISVHMRDATEDTYQIIKTYKDKDLPGVMHCYSGSKESMQQFIDLNMYISLAGPVTFKNANTPKEVAASVPMDRLLVETDSPYLAPVPYRGKQNQPRNVEFIAKEIAKIKNISFKELAEKTYENTVKLFNLEELKKEAK</sequence>